<proteinExistence type="inferred from homology"/>
<gene>
    <name evidence="4" type="ORF">PVK06_041102</name>
</gene>
<protein>
    <recommendedName>
        <fullName evidence="3">Acylamino-acid-releasing enzyme N-terminal domain-containing protein</fullName>
    </recommendedName>
</protein>
<sequence>MWLEIICGIIIYQLFRHFFYGGNDVLDVETFDFSAIFSIANRKNLPAILAMDSSKAGTVKELPVGLDEATEEEYASHNNNVNFQWAPFPVEMTRVSITVPSPSGSKLLVIRNPENESPTQFEIWSSSRLEKEFWIPQSTHGSVYADG</sequence>
<dbReference type="Pfam" id="PF19283">
    <property type="entry name" value="APEH_N"/>
    <property type="match status" value="1"/>
</dbReference>
<evidence type="ECO:0000256" key="2">
    <source>
        <dbReference type="ARBA" id="ARBA00022801"/>
    </source>
</evidence>
<keyword evidence="2" id="KW-0378">Hydrolase</keyword>
<feature type="domain" description="Acylamino-acid-releasing enzyme N-terminal" evidence="3">
    <location>
        <begin position="76"/>
        <end position="147"/>
    </location>
</feature>
<comment type="similarity">
    <text evidence="1">Belongs to the peptidase S9C family.</text>
</comment>
<evidence type="ECO:0000313" key="4">
    <source>
        <dbReference type="EMBL" id="KAK5786465.1"/>
    </source>
</evidence>
<dbReference type="PANTHER" id="PTHR42776:SF4">
    <property type="entry name" value="ACYLAMINO-ACID-RELEASING ENZYME"/>
    <property type="match status" value="1"/>
</dbReference>
<evidence type="ECO:0000259" key="3">
    <source>
        <dbReference type="Pfam" id="PF19283"/>
    </source>
</evidence>
<keyword evidence="5" id="KW-1185">Reference proteome</keyword>
<dbReference type="PANTHER" id="PTHR42776">
    <property type="entry name" value="SERINE PEPTIDASE S9 FAMILY MEMBER"/>
    <property type="match status" value="1"/>
</dbReference>
<evidence type="ECO:0000313" key="5">
    <source>
        <dbReference type="Proteomes" id="UP001358586"/>
    </source>
</evidence>
<name>A0ABR0N9H1_GOSAR</name>
<dbReference type="Proteomes" id="UP001358586">
    <property type="component" value="Chromosome 11"/>
</dbReference>
<accession>A0ABR0N9H1</accession>
<evidence type="ECO:0000256" key="1">
    <source>
        <dbReference type="ARBA" id="ARBA00010040"/>
    </source>
</evidence>
<dbReference type="InterPro" id="IPR045550">
    <property type="entry name" value="AARE_N"/>
</dbReference>
<organism evidence="4 5">
    <name type="scientific">Gossypium arboreum</name>
    <name type="common">Tree cotton</name>
    <name type="synonym">Gossypium nanking</name>
    <dbReference type="NCBI Taxonomy" id="29729"/>
    <lineage>
        <taxon>Eukaryota</taxon>
        <taxon>Viridiplantae</taxon>
        <taxon>Streptophyta</taxon>
        <taxon>Embryophyta</taxon>
        <taxon>Tracheophyta</taxon>
        <taxon>Spermatophyta</taxon>
        <taxon>Magnoliopsida</taxon>
        <taxon>eudicotyledons</taxon>
        <taxon>Gunneridae</taxon>
        <taxon>Pentapetalae</taxon>
        <taxon>rosids</taxon>
        <taxon>malvids</taxon>
        <taxon>Malvales</taxon>
        <taxon>Malvaceae</taxon>
        <taxon>Malvoideae</taxon>
        <taxon>Gossypium</taxon>
    </lineage>
</organism>
<dbReference type="EMBL" id="JARKNE010000011">
    <property type="protein sequence ID" value="KAK5786465.1"/>
    <property type="molecule type" value="Genomic_DNA"/>
</dbReference>
<comment type="caution">
    <text evidence="4">The sequence shown here is derived from an EMBL/GenBank/DDBJ whole genome shotgun (WGS) entry which is preliminary data.</text>
</comment>
<reference evidence="4 5" key="1">
    <citation type="submission" date="2023-03" db="EMBL/GenBank/DDBJ databases">
        <title>WGS of Gossypium arboreum.</title>
        <authorList>
            <person name="Yu D."/>
        </authorList>
    </citation>
    <scope>NUCLEOTIDE SEQUENCE [LARGE SCALE GENOMIC DNA]</scope>
    <source>
        <tissue evidence="4">Leaf</tissue>
    </source>
</reference>